<dbReference type="GO" id="GO:0000407">
    <property type="term" value="C:phagophore assembly site"/>
    <property type="evidence" value="ECO:0007669"/>
    <property type="project" value="TreeGrafter"/>
</dbReference>
<dbReference type="GO" id="GO:0034727">
    <property type="term" value="P:piecemeal microautophagy of the nucleus"/>
    <property type="evidence" value="ECO:0007669"/>
    <property type="project" value="TreeGrafter"/>
</dbReference>
<gene>
    <name evidence="4" type="ORF">PCOR1465_LOCUS1028</name>
</gene>
<protein>
    <recommendedName>
        <fullName evidence="3">Autophagy-related protein 13 N-terminal domain-containing protein</fullName>
    </recommendedName>
</protein>
<dbReference type="PANTHER" id="PTHR13430:SF4">
    <property type="entry name" value="AUTOPHAGY-RELATED PROTEIN 13"/>
    <property type="match status" value="1"/>
</dbReference>
<dbReference type="Gene3D" id="3.30.900.10">
    <property type="entry name" value="HORMA domain"/>
    <property type="match status" value="1"/>
</dbReference>
<feature type="region of interest" description="Disordered" evidence="2">
    <location>
        <begin position="1"/>
        <end position="32"/>
    </location>
</feature>
<evidence type="ECO:0000256" key="1">
    <source>
        <dbReference type="ARBA" id="ARBA00023006"/>
    </source>
</evidence>
<name>A0A7S1MZW8_9EUKA</name>
<dbReference type="InterPro" id="IPR036570">
    <property type="entry name" value="HORMA_dom_sf"/>
</dbReference>
<proteinExistence type="predicted"/>
<evidence type="ECO:0000313" key="4">
    <source>
        <dbReference type="EMBL" id="CAD8988239.1"/>
    </source>
</evidence>
<keyword evidence="1" id="KW-0072">Autophagy</keyword>
<dbReference type="EMBL" id="HBFZ01001543">
    <property type="protein sequence ID" value="CAD8988239.1"/>
    <property type="molecule type" value="Transcribed_RNA"/>
</dbReference>
<evidence type="ECO:0000256" key="2">
    <source>
        <dbReference type="SAM" id="MobiDB-lite"/>
    </source>
</evidence>
<reference evidence="4" key="1">
    <citation type="submission" date="2021-01" db="EMBL/GenBank/DDBJ databases">
        <authorList>
            <person name="Corre E."/>
            <person name="Pelletier E."/>
            <person name="Niang G."/>
            <person name="Scheremetjew M."/>
            <person name="Finn R."/>
            <person name="Kale V."/>
            <person name="Holt S."/>
            <person name="Cochrane G."/>
            <person name="Meng A."/>
            <person name="Brown T."/>
            <person name="Cohen L."/>
        </authorList>
    </citation>
    <scope>NUCLEOTIDE SEQUENCE</scope>
    <source>
        <strain evidence="4">RCC1383</strain>
    </source>
</reference>
<dbReference type="InterPro" id="IPR018731">
    <property type="entry name" value="Atg13_N"/>
</dbReference>
<evidence type="ECO:0000259" key="3">
    <source>
        <dbReference type="Pfam" id="PF10033"/>
    </source>
</evidence>
<dbReference type="GO" id="GO:0005829">
    <property type="term" value="C:cytosol"/>
    <property type="evidence" value="ECO:0007669"/>
    <property type="project" value="TreeGrafter"/>
</dbReference>
<feature type="domain" description="Autophagy-related protein 13 N-terminal" evidence="3">
    <location>
        <begin position="45"/>
        <end position="99"/>
    </location>
</feature>
<sequence length="108" mass="11349">MSSPSTRGFGVASPGRAQSSGGGFGSSNNASEEARLEHIATECIAKAVHIVLAGRVSERGVAGARGGRDSAARNRWFNLETEEVESAVSSLDIWKRDTSRKASDTRNG</sequence>
<dbReference type="GO" id="GO:1990316">
    <property type="term" value="C:Atg1/ULK1 kinase complex"/>
    <property type="evidence" value="ECO:0007669"/>
    <property type="project" value="InterPro"/>
</dbReference>
<dbReference type="AlphaFoldDB" id="A0A7S1MZW8"/>
<organism evidence="4">
    <name type="scientific">Phaeocystis cordata</name>
    <dbReference type="NCBI Taxonomy" id="118079"/>
    <lineage>
        <taxon>Eukaryota</taxon>
        <taxon>Haptista</taxon>
        <taxon>Haptophyta</taxon>
        <taxon>Prymnesiophyceae</taxon>
        <taxon>Phaeocystales</taxon>
        <taxon>Phaeocystaceae</taxon>
        <taxon>Phaeocystis</taxon>
    </lineage>
</organism>
<dbReference type="GO" id="GO:0000423">
    <property type="term" value="P:mitophagy"/>
    <property type="evidence" value="ECO:0007669"/>
    <property type="project" value="TreeGrafter"/>
</dbReference>
<dbReference type="GO" id="GO:0034497">
    <property type="term" value="P:protein localization to phagophore assembly site"/>
    <property type="evidence" value="ECO:0007669"/>
    <property type="project" value="TreeGrafter"/>
</dbReference>
<dbReference type="Pfam" id="PF10033">
    <property type="entry name" value="ATG13"/>
    <property type="match status" value="1"/>
</dbReference>
<dbReference type="InterPro" id="IPR040182">
    <property type="entry name" value="ATG13"/>
</dbReference>
<dbReference type="PANTHER" id="PTHR13430">
    <property type="match status" value="1"/>
</dbReference>
<accession>A0A7S1MZW8</accession>